<reference evidence="1" key="1">
    <citation type="submission" date="2019-08" db="EMBL/GenBank/DDBJ databases">
        <title>Genome sequence of Clostridiales bacterium MT110.</title>
        <authorList>
            <person name="Cao J."/>
        </authorList>
    </citation>
    <scope>NUCLEOTIDE SEQUENCE</scope>
    <source>
        <strain evidence="1">MT110</strain>
    </source>
</reference>
<organism evidence="1 2">
    <name type="scientific">Anoxybacterium hadale</name>
    <dbReference type="NCBI Taxonomy" id="3408580"/>
    <lineage>
        <taxon>Bacteria</taxon>
        <taxon>Bacillati</taxon>
        <taxon>Bacillota</taxon>
        <taxon>Clostridia</taxon>
        <taxon>Peptostreptococcales</taxon>
        <taxon>Anaerovoracaceae</taxon>
        <taxon>Anoxybacterium</taxon>
    </lineage>
</organism>
<dbReference type="EC" id="3.6.1.1" evidence="1"/>
<gene>
    <name evidence="1" type="primary">ppaX</name>
    <name evidence="1" type="ORF">FRZ06_14400</name>
</gene>
<dbReference type="Proteomes" id="UP000594014">
    <property type="component" value="Chromosome"/>
</dbReference>
<accession>A0ACD1AD80</accession>
<dbReference type="EMBL" id="CP042469">
    <property type="protein sequence ID" value="QOX64445.1"/>
    <property type="molecule type" value="Genomic_DNA"/>
</dbReference>
<name>A0ACD1AD80_9FIRM</name>
<evidence type="ECO:0000313" key="1">
    <source>
        <dbReference type="EMBL" id="QOX64445.1"/>
    </source>
</evidence>
<sequence length="222" mass="25202">MQIKENNIMAKINTVLFDFDGTIMDTNNVILQSWQHTFRTVEGKERPREEILSTFGEPLYVTMEKKLPQISVEEGAAIYRGFHYDHFTDLISLFPGIIELLEELKKRGIKIGLVTSRLRHTTEIGLNKFDMMKYFDSIVTCDDTEKFKPDPEPALVALQQLDAKPEETLMVGDSLYDILCARGAGIRSALVGWALAVSEEEKTGKDAPDYIIEKAEDLLEIL</sequence>
<keyword evidence="2" id="KW-1185">Reference proteome</keyword>
<evidence type="ECO:0000313" key="2">
    <source>
        <dbReference type="Proteomes" id="UP000594014"/>
    </source>
</evidence>
<proteinExistence type="predicted"/>
<protein>
    <submittedName>
        <fullName evidence="1">Pyrophosphatase PpaX</fullName>
        <ecNumber evidence="1">3.6.1.1</ecNumber>
    </submittedName>
</protein>
<keyword evidence="1" id="KW-0378">Hydrolase</keyword>